<keyword evidence="2" id="KW-0732">Signal</keyword>
<dbReference type="SUPFAM" id="SSF56112">
    <property type="entry name" value="Protein kinase-like (PK-like)"/>
    <property type="match status" value="1"/>
</dbReference>
<evidence type="ECO:0000313" key="3">
    <source>
        <dbReference type="EMBL" id="ETO14909.1"/>
    </source>
</evidence>
<evidence type="ECO:0000256" key="2">
    <source>
        <dbReference type="SAM" id="SignalP"/>
    </source>
</evidence>
<evidence type="ECO:0000313" key="4">
    <source>
        <dbReference type="Proteomes" id="UP000023152"/>
    </source>
</evidence>
<feature type="signal peptide" evidence="2">
    <location>
        <begin position="1"/>
        <end position="20"/>
    </location>
</feature>
<feature type="compositionally biased region" description="Low complexity" evidence="1">
    <location>
        <begin position="149"/>
        <end position="162"/>
    </location>
</feature>
<name>X6MM60_RETFI</name>
<feature type="chain" id="PRO_5004975373" description="Non-specific serine/threonine protein kinase" evidence="2">
    <location>
        <begin position="21"/>
        <end position="169"/>
    </location>
</feature>
<sequence>MLIDIYVMALLFWLARYASLSNHRGIHQTRRDDLESVAYMLIYFLKGELPWQGLRENDRVKKWRRIEQKKASFSAQQLTQGLPHEFCFFLEYTKKLKYDETPNYERLRTVLNKLYRNCGFQKDHTVDWMYGQTSVSSTESIDLNQNENNAAAADNTTNNANNRSEPFQS</sequence>
<dbReference type="AlphaFoldDB" id="X6MM60"/>
<comment type="caution">
    <text evidence="3">The sequence shown here is derived from an EMBL/GenBank/DDBJ whole genome shotgun (WGS) entry which is preliminary data.</text>
</comment>
<dbReference type="OrthoDB" id="5800476at2759"/>
<dbReference type="PANTHER" id="PTHR11909">
    <property type="entry name" value="CASEIN KINASE-RELATED"/>
    <property type="match status" value="1"/>
</dbReference>
<proteinExistence type="predicted"/>
<gene>
    <name evidence="3" type="ORF">RFI_22459</name>
</gene>
<evidence type="ECO:0000256" key="1">
    <source>
        <dbReference type="SAM" id="MobiDB-lite"/>
    </source>
</evidence>
<organism evidence="3 4">
    <name type="scientific">Reticulomyxa filosa</name>
    <dbReference type="NCBI Taxonomy" id="46433"/>
    <lineage>
        <taxon>Eukaryota</taxon>
        <taxon>Sar</taxon>
        <taxon>Rhizaria</taxon>
        <taxon>Retaria</taxon>
        <taxon>Foraminifera</taxon>
        <taxon>Monothalamids</taxon>
        <taxon>Reticulomyxidae</taxon>
        <taxon>Reticulomyxa</taxon>
    </lineage>
</organism>
<dbReference type="InterPro" id="IPR050235">
    <property type="entry name" value="CK1_Ser-Thr_kinase"/>
</dbReference>
<dbReference type="Gene3D" id="1.10.510.10">
    <property type="entry name" value="Transferase(Phosphotransferase) domain 1"/>
    <property type="match status" value="1"/>
</dbReference>
<dbReference type="EMBL" id="ASPP01019663">
    <property type="protein sequence ID" value="ETO14909.1"/>
    <property type="molecule type" value="Genomic_DNA"/>
</dbReference>
<accession>X6MM60</accession>
<feature type="region of interest" description="Disordered" evidence="1">
    <location>
        <begin position="149"/>
        <end position="169"/>
    </location>
</feature>
<reference evidence="3 4" key="1">
    <citation type="journal article" date="2013" name="Curr. Biol.">
        <title>The Genome of the Foraminiferan Reticulomyxa filosa.</title>
        <authorList>
            <person name="Glockner G."/>
            <person name="Hulsmann N."/>
            <person name="Schleicher M."/>
            <person name="Noegel A.A."/>
            <person name="Eichinger L."/>
            <person name="Gallinger C."/>
            <person name="Pawlowski J."/>
            <person name="Sierra R."/>
            <person name="Euteneuer U."/>
            <person name="Pillet L."/>
            <person name="Moustafa A."/>
            <person name="Platzer M."/>
            <person name="Groth M."/>
            <person name="Szafranski K."/>
            <person name="Schliwa M."/>
        </authorList>
    </citation>
    <scope>NUCLEOTIDE SEQUENCE [LARGE SCALE GENOMIC DNA]</scope>
</reference>
<protein>
    <recommendedName>
        <fullName evidence="5">Non-specific serine/threonine protein kinase</fullName>
    </recommendedName>
</protein>
<dbReference type="InterPro" id="IPR011009">
    <property type="entry name" value="Kinase-like_dom_sf"/>
</dbReference>
<dbReference type="Proteomes" id="UP000023152">
    <property type="component" value="Unassembled WGS sequence"/>
</dbReference>
<keyword evidence="4" id="KW-1185">Reference proteome</keyword>
<evidence type="ECO:0008006" key="5">
    <source>
        <dbReference type="Google" id="ProtNLM"/>
    </source>
</evidence>